<dbReference type="AlphaFoldDB" id="A0AAV5I7R6"/>
<dbReference type="GO" id="GO:0099402">
    <property type="term" value="P:plant organ development"/>
    <property type="evidence" value="ECO:0007669"/>
    <property type="project" value="UniProtKB-ARBA"/>
</dbReference>
<evidence type="ECO:0000256" key="15">
    <source>
        <dbReference type="ARBA" id="ARBA00023136"/>
    </source>
</evidence>
<dbReference type="Gene3D" id="1.10.510.10">
    <property type="entry name" value="Transferase(Phosphotransferase) domain 1"/>
    <property type="match status" value="1"/>
</dbReference>
<comment type="caution">
    <text evidence="23">The sequence shown here is derived from an EMBL/GenBank/DDBJ whole genome shotgun (WGS) entry which is preliminary data.</text>
</comment>
<evidence type="ECO:0000259" key="22">
    <source>
        <dbReference type="PROSITE" id="PS50011"/>
    </source>
</evidence>
<feature type="binding site" evidence="20">
    <location>
        <position position="761"/>
    </location>
    <ligand>
        <name>ATP</name>
        <dbReference type="ChEBI" id="CHEBI:30616"/>
    </ligand>
</feature>
<evidence type="ECO:0000256" key="9">
    <source>
        <dbReference type="ARBA" id="ARBA00022729"/>
    </source>
</evidence>
<dbReference type="GO" id="GO:0005886">
    <property type="term" value="C:plasma membrane"/>
    <property type="evidence" value="ECO:0007669"/>
    <property type="project" value="UniProtKB-SubCell"/>
</dbReference>
<evidence type="ECO:0000256" key="14">
    <source>
        <dbReference type="ARBA" id="ARBA00022989"/>
    </source>
</evidence>
<dbReference type="InterPro" id="IPR008266">
    <property type="entry name" value="Tyr_kinase_AS"/>
</dbReference>
<feature type="region of interest" description="Disordered" evidence="21">
    <location>
        <begin position="635"/>
        <end position="662"/>
    </location>
</feature>
<dbReference type="Gene3D" id="3.30.200.20">
    <property type="entry name" value="Phosphorylase Kinase, domain 1"/>
    <property type="match status" value="1"/>
</dbReference>
<gene>
    <name evidence="23" type="ORF">SLEP1_g10313</name>
</gene>
<dbReference type="GO" id="GO:0005524">
    <property type="term" value="F:ATP binding"/>
    <property type="evidence" value="ECO:0007669"/>
    <property type="project" value="UniProtKB-UniRule"/>
</dbReference>
<keyword evidence="4" id="KW-0723">Serine/threonine-protein kinase</keyword>
<dbReference type="FunFam" id="3.30.200.20:FF:000309">
    <property type="entry name" value="Leucine-rich repeat receptor protein kinase MSP1"/>
    <property type="match status" value="1"/>
</dbReference>
<evidence type="ECO:0000313" key="23">
    <source>
        <dbReference type="EMBL" id="GKU97133.1"/>
    </source>
</evidence>
<dbReference type="PROSITE" id="PS51450">
    <property type="entry name" value="LRR"/>
    <property type="match status" value="2"/>
</dbReference>
<dbReference type="GO" id="GO:0004674">
    <property type="term" value="F:protein serine/threonine kinase activity"/>
    <property type="evidence" value="ECO:0007669"/>
    <property type="project" value="UniProtKB-KW"/>
</dbReference>
<dbReference type="InterPro" id="IPR032675">
    <property type="entry name" value="LRR_dom_sf"/>
</dbReference>
<dbReference type="InterPro" id="IPR003591">
    <property type="entry name" value="Leu-rich_rpt_typical-subtyp"/>
</dbReference>
<comment type="subcellular location">
    <subcellularLocation>
        <location evidence="1">Cell membrane</location>
    </subcellularLocation>
    <subcellularLocation>
        <location evidence="2">Membrane</location>
        <topology evidence="2">Single-pass type I membrane protein</topology>
    </subcellularLocation>
</comment>
<dbReference type="FunFam" id="3.80.10.10:FF:000383">
    <property type="entry name" value="Leucine-rich repeat receptor protein kinase EMS1"/>
    <property type="match status" value="1"/>
</dbReference>
<dbReference type="PROSITE" id="PS00109">
    <property type="entry name" value="PROTEIN_KINASE_TYR"/>
    <property type="match status" value="1"/>
</dbReference>
<dbReference type="Pfam" id="PF00560">
    <property type="entry name" value="LRR_1"/>
    <property type="match status" value="5"/>
</dbReference>
<evidence type="ECO:0000256" key="17">
    <source>
        <dbReference type="ARBA" id="ARBA00023180"/>
    </source>
</evidence>
<evidence type="ECO:0000256" key="6">
    <source>
        <dbReference type="ARBA" id="ARBA00022614"/>
    </source>
</evidence>
<keyword evidence="12" id="KW-0418">Kinase</keyword>
<feature type="compositionally biased region" description="Basic and acidic residues" evidence="21">
    <location>
        <begin position="650"/>
        <end position="662"/>
    </location>
</feature>
<name>A0AAV5I7R6_9ROSI</name>
<evidence type="ECO:0000256" key="10">
    <source>
        <dbReference type="ARBA" id="ARBA00022737"/>
    </source>
</evidence>
<evidence type="ECO:0000256" key="13">
    <source>
        <dbReference type="ARBA" id="ARBA00022840"/>
    </source>
</evidence>
<dbReference type="PANTHER" id="PTHR48053:SF126">
    <property type="entry name" value="MDIS1-INTERACTING RECEPTOR LIKE KINASE 2-LIKE ISOFORM X1"/>
    <property type="match status" value="1"/>
</dbReference>
<evidence type="ECO:0000256" key="16">
    <source>
        <dbReference type="ARBA" id="ARBA00023170"/>
    </source>
</evidence>
<dbReference type="SMART" id="SM00369">
    <property type="entry name" value="LRR_TYP"/>
    <property type="match status" value="12"/>
</dbReference>
<protein>
    <recommendedName>
        <fullName evidence="3">non-specific serine/threonine protein kinase</fullName>
        <ecNumber evidence="3">2.7.11.1</ecNumber>
    </recommendedName>
</protein>
<evidence type="ECO:0000256" key="4">
    <source>
        <dbReference type="ARBA" id="ARBA00022527"/>
    </source>
</evidence>
<evidence type="ECO:0000256" key="7">
    <source>
        <dbReference type="ARBA" id="ARBA00022679"/>
    </source>
</evidence>
<organism evidence="23 24">
    <name type="scientific">Rubroshorea leprosula</name>
    <dbReference type="NCBI Taxonomy" id="152421"/>
    <lineage>
        <taxon>Eukaryota</taxon>
        <taxon>Viridiplantae</taxon>
        <taxon>Streptophyta</taxon>
        <taxon>Embryophyta</taxon>
        <taxon>Tracheophyta</taxon>
        <taxon>Spermatophyta</taxon>
        <taxon>Magnoliopsida</taxon>
        <taxon>eudicotyledons</taxon>
        <taxon>Gunneridae</taxon>
        <taxon>Pentapetalae</taxon>
        <taxon>rosids</taxon>
        <taxon>malvids</taxon>
        <taxon>Malvales</taxon>
        <taxon>Dipterocarpaceae</taxon>
        <taxon>Rubroshorea</taxon>
    </lineage>
</organism>
<evidence type="ECO:0000256" key="1">
    <source>
        <dbReference type="ARBA" id="ARBA00004236"/>
    </source>
</evidence>
<dbReference type="SUPFAM" id="SSF52058">
    <property type="entry name" value="L domain-like"/>
    <property type="match status" value="3"/>
</dbReference>
<evidence type="ECO:0000256" key="21">
    <source>
        <dbReference type="SAM" id="MobiDB-lite"/>
    </source>
</evidence>
<dbReference type="GO" id="GO:0009653">
    <property type="term" value="P:anatomical structure morphogenesis"/>
    <property type="evidence" value="ECO:0007669"/>
    <property type="project" value="UniProtKB-ARBA"/>
</dbReference>
<keyword evidence="14" id="KW-1133">Transmembrane helix</keyword>
<dbReference type="PROSITE" id="PS50011">
    <property type="entry name" value="PROTEIN_KINASE_DOM"/>
    <property type="match status" value="1"/>
</dbReference>
<dbReference type="SUPFAM" id="SSF56112">
    <property type="entry name" value="Protein kinase-like (PK-like)"/>
    <property type="match status" value="1"/>
</dbReference>
<keyword evidence="11 20" id="KW-0547">Nucleotide-binding</keyword>
<keyword evidence="7" id="KW-0808">Transferase</keyword>
<dbReference type="InterPro" id="IPR001611">
    <property type="entry name" value="Leu-rich_rpt"/>
</dbReference>
<dbReference type="FunFam" id="3.80.10.10:FF:000400">
    <property type="entry name" value="Nuclear pore complex protein NUP107"/>
    <property type="match status" value="1"/>
</dbReference>
<keyword evidence="9" id="KW-0732">Signal</keyword>
<keyword evidence="8" id="KW-0812">Transmembrane</keyword>
<evidence type="ECO:0000256" key="5">
    <source>
        <dbReference type="ARBA" id="ARBA00022553"/>
    </source>
</evidence>
<evidence type="ECO:0000313" key="24">
    <source>
        <dbReference type="Proteomes" id="UP001054252"/>
    </source>
</evidence>
<dbReference type="EC" id="2.7.11.1" evidence="3"/>
<keyword evidence="5" id="KW-0597">Phosphoprotein</keyword>
<keyword evidence="10" id="KW-0677">Repeat</keyword>
<dbReference type="Gene3D" id="3.80.10.10">
    <property type="entry name" value="Ribonuclease Inhibitor"/>
    <property type="match status" value="4"/>
</dbReference>
<keyword evidence="15" id="KW-0472">Membrane</keyword>
<evidence type="ECO:0000256" key="11">
    <source>
        <dbReference type="ARBA" id="ARBA00022741"/>
    </source>
</evidence>
<evidence type="ECO:0000256" key="2">
    <source>
        <dbReference type="ARBA" id="ARBA00004479"/>
    </source>
</evidence>
<evidence type="ECO:0000256" key="18">
    <source>
        <dbReference type="ARBA" id="ARBA00047899"/>
    </source>
</evidence>
<dbReference type="FunFam" id="3.80.10.10:FF:000095">
    <property type="entry name" value="LRR receptor-like serine/threonine-protein kinase GSO1"/>
    <property type="match status" value="1"/>
</dbReference>
<comment type="catalytic activity">
    <reaction evidence="19">
        <text>L-seryl-[protein] + ATP = O-phospho-L-seryl-[protein] + ADP + H(+)</text>
        <dbReference type="Rhea" id="RHEA:17989"/>
        <dbReference type="Rhea" id="RHEA-COMP:9863"/>
        <dbReference type="Rhea" id="RHEA-COMP:11604"/>
        <dbReference type="ChEBI" id="CHEBI:15378"/>
        <dbReference type="ChEBI" id="CHEBI:29999"/>
        <dbReference type="ChEBI" id="CHEBI:30616"/>
        <dbReference type="ChEBI" id="CHEBI:83421"/>
        <dbReference type="ChEBI" id="CHEBI:456216"/>
        <dbReference type="EC" id="2.7.11.1"/>
    </reaction>
</comment>
<keyword evidence="24" id="KW-1185">Reference proteome</keyword>
<sequence length="1035" mass="113748">MELLTWAIFFLYCSIGFGIRLGATARAMTGTKSQGAEAEALLKSGWWDDTPRKSTNHCGWPGVTCDSTGSVTEIHSSNPIIGVGEKFGKMNFSSLPNLVRLDLSGLGIKGSIPPQIGALSSLKHLNLSSNDLRGALPSSLGNLTQLVVLDISFNYINSIPPQIGALSSLKHLNLSTNDLRGALPLPLGNLTELMVLDISVNNINSIPTELENLKNLVSLNLTRNYFFGSILQTLGHLTNLAYLHLASNPLNCSITPETWNLKNLVVLDLSHCQLTGPISSDISQNLTHLVSLDLSYNMLKGPIPSSLDLLPNLVTLDLSSNMLEGPIPSSLGQLTNLLTLSLGFNKFNSCIPPEFGNLRNLTYLSIARAQLIGPLPSTLGYLKNLKTFVLYGNQVNGSIPVELAKLRSLTRLDLGINKLGGSIPASLGLLSNLSSLFLDSNGFEGFIPPKLGNLNNLQVLWLRENKITGPLPPTLFHLTNLEWLSLDSNLLEGFIPEDIGNSRSLQYLILSQNRFSGPIPTQIVNCSNLELLLLSNNALNGSIPPHIGNLSKLSQIDFSHNFIRGEMPFQLTSITNLVALDLSFNNLSGSIPLLPPSLYELNLSYNSFAGQIPNNLQHFPQSCFFGNKDLDDEQLTGSPSLPPSLPPSLIEDRKSSSRESRHDSLPRHLKIILPSTISLVLVSLALLLLSRRVHGAKCKEADPSPTKNGDIFSIWNFDGRVAYEDIIEATEDFDIRYCIGTGGYGSVYRALLPNGKVVALKKLHRREAEEPPLDKSFKNEIRMLTKIRHRNIVKLHGFCLHRTCMFLIYEYMEKGSLFCVLRNDEEAVELDWNKRVNIIKHMAHALSYLHHDCSPPILHRDISSNNILLNSELEAFVSDFGNARLLDANSSNHTILAGTYGYIAPELAYTIAVTEKCDVYSFGVVALETLMGRHPKEILTLSSSSSSSLQNVMLSDILDTRLSPPRSKIVTQNIVVTTTIAFACLRAKPKSRPTMKFVSQQFVTHETPLPKPFLAISLLELVNSDLGIENEKESQ</sequence>
<evidence type="ECO:0000256" key="19">
    <source>
        <dbReference type="ARBA" id="ARBA00048679"/>
    </source>
</evidence>
<dbReference type="Proteomes" id="UP001054252">
    <property type="component" value="Unassembled WGS sequence"/>
</dbReference>
<keyword evidence="17" id="KW-0325">Glycoprotein</keyword>
<dbReference type="FunFam" id="1.10.510.10:FF:000445">
    <property type="entry name" value="MDIS1-interacting receptor like kinase 2"/>
    <property type="match status" value="1"/>
</dbReference>
<keyword evidence="16" id="KW-0675">Receptor</keyword>
<dbReference type="Pfam" id="PF00069">
    <property type="entry name" value="Pkinase"/>
    <property type="match status" value="1"/>
</dbReference>
<reference evidence="23 24" key="1">
    <citation type="journal article" date="2021" name="Commun. Biol.">
        <title>The genome of Shorea leprosula (Dipterocarpaceae) highlights the ecological relevance of drought in aseasonal tropical rainforests.</title>
        <authorList>
            <person name="Ng K.K.S."/>
            <person name="Kobayashi M.J."/>
            <person name="Fawcett J.A."/>
            <person name="Hatakeyama M."/>
            <person name="Paape T."/>
            <person name="Ng C.H."/>
            <person name="Ang C.C."/>
            <person name="Tnah L.H."/>
            <person name="Lee C.T."/>
            <person name="Nishiyama T."/>
            <person name="Sese J."/>
            <person name="O'Brien M.J."/>
            <person name="Copetti D."/>
            <person name="Mohd Noor M.I."/>
            <person name="Ong R.C."/>
            <person name="Putra M."/>
            <person name="Sireger I.Z."/>
            <person name="Indrioko S."/>
            <person name="Kosugi Y."/>
            <person name="Izuno A."/>
            <person name="Isagi Y."/>
            <person name="Lee S.L."/>
            <person name="Shimizu K.K."/>
        </authorList>
    </citation>
    <scope>NUCLEOTIDE SEQUENCE [LARGE SCALE GENOMIC DNA]</scope>
    <source>
        <strain evidence="23">214</strain>
    </source>
</reference>
<evidence type="ECO:0000256" key="3">
    <source>
        <dbReference type="ARBA" id="ARBA00012513"/>
    </source>
</evidence>
<dbReference type="Pfam" id="PF13855">
    <property type="entry name" value="LRR_8"/>
    <property type="match status" value="3"/>
</dbReference>
<dbReference type="InterPro" id="IPR017441">
    <property type="entry name" value="Protein_kinase_ATP_BS"/>
</dbReference>
<comment type="catalytic activity">
    <reaction evidence="18">
        <text>L-threonyl-[protein] + ATP = O-phospho-L-threonyl-[protein] + ADP + H(+)</text>
        <dbReference type="Rhea" id="RHEA:46608"/>
        <dbReference type="Rhea" id="RHEA-COMP:11060"/>
        <dbReference type="Rhea" id="RHEA-COMP:11605"/>
        <dbReference type="ChEBI" id="CHEBI:15378"/>
        <dbReference type="ChEBI" id="CHEBI:30013"/>
        <dbReference type="ChEBI" id="CHEBI:30616"/>
        <dbReference type="ChEBI" id="CHEBI:61977"/>
        <dbReference type="ChEBI" id="CHEBI:456216"/>
        <dbReference type="EC" id="2.7.11.1"/>
    </reaction>
</comment>
<dbReference type="SMART" id="SM00365">
    <property type="entry name" value="LRR_SD22"/>
    <property type="match status" value="8"/>
</dbReference>
<accession>A0AAV5I7R6</accession>
<keyword evidence="6" id="KW-0433">Leucine-rich repeat</keyword>
<evidence type="ECO:0000256" key="8">
    <source>
        <dbReference type="ARBA" id="ARBA00022692"/>
    </source>
</evidence>
<dbReference type="PROSITE" id="PS00107">
    <property type="entry name" value="PROTEIN_KINASE_ATP"/>
    <property type="match status" value="1"/>
</dbReference>
<dbReference type="InterPro" id="IPR051716">
    <property type="entry name" value="Plant_RL_S/T_kinase"/>
</dbReference>
<feature type="domain" description="Protein kinase" evidence="22">
    <location>
        <begin position="733"/>
        <end position="1014"/>
    </location>
</feature>
<dbReference type="InterPro" id="IPR000719">
    <property type="entry name" value="Prot_kinase_dom"/>
</dbReference>
<dbReference type="InterPro" id="IPR011009">
    <property type="entry name" value="Kinase-like_dom_sf"/>
</dbReference>
<evidence type="ECO:0000256" key="20">
    <source>
        <dbReference type="PROSITE-ProRule" id="PRU10141"/>
    </source>
</evidence>
<proteinExistence type="predicted"/>
<evidence type="ECO:0000256" key="12">
    <source>
        <dbReference type="ARBA" id="ARBA00022777"/>
    </source>
</evidence>
<dbReference type="PANTHER" id="PTHR48053">
    <property type="entry name" value="LEUCINE RICH REPEAT FAMILY PROTEIN, EXPRESSED"/>
    <property type="match status" value="1"/>
</dbReference>
<dbReference type="EMBL" id="BPVZ01000011">
    <property type="protein sequence ID" value="GKU97133.1"/>
    <property type="molecule type" value="Genomic_DNA"/>
</dbReference>
<keyword evidence="13 20" id="KW-0067">ATP-binding</keyword>